<sequence length="347" mass="37149">MQVGVLPAVTVLVDKDDHPSWTAAAHAAHDPVLGRLTVDPSPANGAPAALAHDLLYALGKRLPQGGETYGTWADSQRPALDAVAAWILTHRIGHLIVCRTDHLTTARQQQLLALRERCGIRLSLLWHRPTGPALRTLLEQTPYRLVDTLPQARAVLDRTTGHSPDGTRSAGQQATTGPASSPDDAQWITSPAWSDGVVTDRPKRAGCPGAPDLTSTKGGAPPARRQSRTPADVLAARLNTVAHPLHATALTIHAVTGADISRLALIRGIDINETATAVKVHDSTAHRRCRLYPLPTWARCLVRTAGIHGQLKDRAPDSPLFPLITAQGGEQLRLTAAGIHYTLGHHR</sequence>
<evidence type="ECO:0000256" key="1">
    <source>
        <dbReference type="SAM" id="MobiDB-lite"/>
    </source>
</evidence>
<evidence type="ECO:0000313" key="2">
    <source>
        <dbReference type="EMBL" id="MDF3294255.1"/>
    </source>
</evidence>
<feature type="compositionally biased region" description="Polar residues" evidence="1">
    <location>
        <begin position="169"/>
        <end position="179"/>
    </location>
</feature>
<feature type="region of interest" description="Disordered" evidence="1">
    <location>
        <begin position="158"/>
        <end position="229"/>
    </location>
</feature>
<organism evidence="2 3">
    <name type="scientific">Streptomyces silvisoli</name>
    <dbReference type="NCBI Taxonomy" id="3034235"/>
    <lineage>
        <taxon>Bacteria</taxon>
        <taxon>Bacillati</taxon>
        <taxon>Actinomycetota</taxon>
        <taxon>Actinomycetes</taxon>
        <taxon>Kitasatosporales</taxon>
        <taxon>Streptomycetaceae</taxon>
        <taxon>Streptomyces</taxon>
    </lineage>
</organism>
<accession>A0ABT5ZWR2</accession>
<evidence type="ECO:0000313" key="3">
    <source>
        <dbReference type="Proteomes" id="UP001216579"/>
    </source>
</evidence>
<dbReference type="RefSeq" id="WP_276097056.1">
    <property type="nucleotide sequence ID" value="NZ_JARJBC010000041.1"/>
</dbReference>
<reference evidence="2 3" key="1">
    <citation type="submission" date="2023-03" db="EMBL/GenBank/DDBJ databases">
        <title>Draft genome sequence of Streptomyces sp. RB6PN23 isolated from peat swamp forest in Thailand.</title>
        <authorList>
            <person name="Klaysubun C."/>
            <person name="Duangmal K."/>
        </authorList>
    </citation>
    <scope>NUCLEOTIDE SEQUENCE [LARGE SCALE GENOMIC DNA]</scope>
    <source>
        <strain evidence="2 3">RB6PN23</strain>
    </source>
</reference>
<dbReference type="EMBL" id="JARJBC010000041">
    <property type="protein sequence ID" value="MDF3294255.1"/>
    <property type="molecule type" value="Genomic_DNA"/>
</dbReference>
<evidence type="ECO:0008006" key="4">
    <source>
        <dbReference type="Google" id="ProtNLM"/>
    </source>
</evidence>
<name>A0ABT5ZWR2_9ACTN</name>
<comment type="caution">
    <text evidence="2">The sequence shown here is derived from an EMBL/GenBank/DDBJ whole genome shotgun (WGS) entry which is preliminary data.</text>
</comment>
<dbReference type="Proteomes" id="UP001216579">
    <property type="component" value="Unassembled WGS sequence"/>
</dbReference>
<gene>
    <name evidence="2" type="ORF">P3G67_34650</name>
</gene>
<keyword evidence="3" id="KW-1185">Reference proteome</keyword>
<proteinExistence type="predicted"/>
<protein>
    <recommendedName>
        <fullName evidence="4">Recombinase family protein</fullName>
    </recommendedName>
</protein>